<feature type="region of interest" description="Disordered" evidence="1">
    <location>
        <begin position="138"/>
        <end position="167"/>
    </location>
</feature>
<dbReference type="OrthoDB" id="3480849at2"/>
<dbReference type="AlphaFoldDB" id="A0A6I4WE20"/>
<protein>
    <submittedName>
        <fullName evidence="3">Uncharacterized protein</fullName>
    </submittedName>
</protein>
<sequence>MRHAFGLVLGLLLTPALLYGAAWGFVQAGRSFDALEGAVTDPRRIYGSFALLAAAGLVVGVIVVARWASPLVSLVPALALIALSAYFLADPAAALDLPGRVPPGGALDTGLQALLGSGVDALLGFALLVPAWAPGRWGGRDESDDAAWQERAAGAHGRRRAEGPSGV</sequence>
<dbReference type="RefSeq" id="WP_161105292.1">
    <property type="nucleotide sequence ID" value="NZ_JBHLYI010000023.1"/>
</dbReference>
<keyword evidence="2" id="KW-0472">Membrane</keyword>
<dbReference type="EMBL" id="WUTW01000006">
    <property type="protein sequence ID" value="MXQ67090.1"/>
    <property type="molecule type" value="Genomic_DNA"/>
</dbReference>
<proteinExistence type="predicted"/>
<feature type="transmembrane region" description="Helical" evidence="2">
    <location>
        <begin position="44"/>
        <end position="64"/>
    </location>
</feature>
<accession>A0A6I4WE20</accession>
<keyword evidence="2" id="KW-1133">Transmembrane helix</keyword>
<feature type="transmembrane region" description="Helical" evidence="2">
    <location>
        <begin position="71"/>
        <end position="89"/>
    </location>
</feature>
<dbReference type="Proteomes" id="UP000431901">
    <property type="component" value="Unassembled WGS sequence"/>
</dbReference>
<evidence type="ECO:0000256" key="1">
    <source>
        <dbReference type="SAM" id="MobiDB-lite"/>
    </source>
</evidence>
<evidence type="ECO:0000313" key="4">
    <source>
        <dbReference type="Proteomes" id="UP000431901"/>
    </source>
</evidence>
<comment type="caution">
    <text evidence="3">The sequence shown here is derived from an EMBL/GenBank/DDBJ whole genome shotgun (WGS) entry which is preliminary data.</text>
</comment>
<reference evidence="3 4" key="1">
    <citation type="submission" date="2019-12" db="EMBL/GenBank/DDBJ databases">
        <title>Nocardia macrotermitis sp. nov. and Nocardia aurantia sp. nov., isolated from the gut of the fungus growing-termite Macrotermes natalensis.</title>
        <authorList>
            <person name="Christine B."/>
            <person name="Rene B."/>
        </authorList>
    </citation>
    <scope>NUCLEOTIDE SEQUENCE [LARGE SCALE GENOMIC DNA]</scope>
    <source>
        <strain evidence="3 4">DSM 102126</strain>
    </source>
</reference>
<name>A0A6I4WE20_9ACTN</name>
<feature type="transmembrane region" description="Helical" evidence="2">
    <location>
        <begin position="109"/>
        <end position="133"/>
    </location>
</feature>
<evidence type="ECO:0000256" key="2">
    <source>
        <dbReference type="SAM" id="Phobius"/>
    </source>
</evidence>
<keyword evidence="4" id="KW-1185">Reference proteome</keyword>
<evidence type="ECO:0000313" key="3">
    <source>
        <dbReference type="EMBL" id="MXQ67090.1"/>
    </source>
</evidence>
<organism evidence="3 4">
    <name type="scientific">Actinomadura rayongensis</name>
    <dbReference type="NCBI Taxonomy" id="1429076"/>
    <lineage>
        <taxon>Bacteria</taxon>
        <taxon>Bacillati</taxon>
        <taxon>Actinomycetota</taxon>
        <taxon>Actinomycetes</taxon>
        <taxon>Streptosporangiales</taxon>
        <taxon>Thermomonosporaceae</taxon>
        <taxon>Actinomadura</taxon>
    </lineage>
</organism>
<keyword evidence="2" id="KW-0812">Transmembrane</keyword>
<gene>
    <name evidence="3" type="ORF">GQ466_24040</name>
</gene>